<protein>
    <recommendedName>
        <fullName evidence="3">DUF1508 domain-containing protein</fullName>
    </recommendedName>
</protein>
<sequence length="59" mass="7259">MEHIMIYKISGNQRLIWKFYKTDDNKWRWYCHEKNGYLLSQSDNAYNSQLLCIENAKKQ</sequence>
<name>A0A1X1LNG7_ECOLX</name>
<gene>
    <name evidence="1" type="ORF">EWK56_08060</name>
</gene>
<evidence type="ECO:0000313" key="1">
    <source>
        <dbReference type="EMBL" id="RYL83081.1"/>
    </source>
</evidence>
<organism evidence="1 2">
    <name type="scientific">Escherichia coli</name>
    <dbReference type="NCBI Taxonomy" id="562"/>
    <lineage>
        <taxon>Bacteria</taxon>
        <taxon>Pseudomonadati</taxon>
        <taxon>Pseudomonadota</taxon>
        <taxon>Gammaproteobacteria</taxon>
        <taxon>Enterobacterales</taxon>
        <taxon>Enterobacteriaceae</taxon>
        <taxon>Escherichia</taxon>
    </lineage>
</organism>
<evidence type="ECO:0008006" key="3">
    <source>
        <dbReference type="Google" id="ProtNLM"/>
    </source>
</evidence>
<dbReference type="AlphaFoldDB" id="A0A1X1LNG7"/>
<evidence type="ECO:0000313" key="2">
    <source>
        <dbReference type="Proteomes" id="UP000291778"/>
    </source>
</evidence>
<dbReference type="EMBL" id="SERV01000005">
    <property type="protein sequence ID" value="RYL83081.1"/>
    <property type="molecule type" value="Genomic_DNA"/>
</dbReference>
<reference evidence="1 2" key="1">
    <citation type="submission" date="2019-02" db="EMBL/GenBank/DDBJ databases">
        <authorList>
            <person name="Slukin P."/>
            <person name="Fursova N."/>
            <person name="Ermolenko Z."/>
            <person name="Mayskaya N."/>
            <person name="Kislichkina A."/>
            <person name="Mukhina T."/>
            <person name="Sizova A."/>
            <person name="Bogun A."/>
        </authorList>
    </citation>
    <scope>NUCLEOTIDE SEQUENCE [LARGE SCALE GENOMIC DNA]</scope>
    <source>
        <strain evidence="2">SCPM-O-B-8431(U15)</strain>
    </source>
</reference>
<accession>A0A1X1LNG7</accession>
<comment type="caution">
    <text evidence="1">The sequence shown here is derived from an EMBL/GenBank/DDBJ whole genome shotgun (WGS) entry which is preliminary data.</text>
</comment>
<proteinExistence type="predicted"/>
<dbReference type="Proteomes" id="UP000291778">
    <property type="component" value="Unassembled WGS sequence"/>
</dbReference>